<evidence type="ECO:0000256" key="5">
    <source>
        <dbReference type="ARBA" id="ARBA00022438"/>
    </source>
</evidence>
<feature type="binding site" evidence="21">
    <location>
        <position position="392"/>
    </location>
    <ligand>
        <name>Zn(2+)</name>
        <dbReference type="ChEBI" id="CHEBI:29105"/>
        <note>catalytic</note>
    </ligand>
</feature>
<dbReference type="Proteomes" id="UP001187531">
    <property type="component" value="Unassembled WGS sequence"/>
</dbReference>
<keyword evidence="12 23" id="KW-0378">Hydrolase</keyword>
<comment type="subcellular location">
    <subcellularLocation>
        <location evidence="3">Cell membrane</location>
        <topology evidence="3">Lipid-anchor</topology>
        <topology evidence="3">GPI-anchor</topology>
    </subcellularLocation>
    <subcellularLocation>
        <location evidence="2">Membrane</location>
        <topology evidence="2">Single-pass type II membrane protein</topology>
    </subcellularLocation>
</comment>
<sequence length="966" mass="109949">MSSENDSSPETVATRKPNYILIPKWAVVVAAVIFVGGMVGVGVGVHFLSPPLPEDGPTSPPTLGTGASTGPSISTTSSPFQEDYRLPRHVLPDSYEIKILPFLKDQNFTFNGEVAIRITCYTPSNNITLHYNDIAIKNVKVASQDSQELKIMSTSYNSDFHQFTIFLESDLEVNKQYVISITYNGNINNDLEGFYRASYFDENGNEIWIGLTQFEAIGARRAFPCFDEPNMKAKVKLTLGRHKDMNTHANTPISEKDVPVDGFPDMVWDIYEESPHKMPTYLVAFLVSDFIKFDGRETSSGIPTGAIVNPTRTSEQANLSLTVTPSIIEFFESYTGINYSFQKLDNVGVNQFNFGAMENWGLVVYRDELLMYFGPSVTPANRKQRIVEIIAHELAHQWFGNLVTLDWWSVIFLNEGFANLMEYKGMNAVYPEWRTEELFIAETMRSVMRGLDSLDSSRPMFQPVNDNNMMRYFDDIAYEKSASVLRMIESVLGESTFQTGIRNYLQARQYQNVMISDLIFYLQEAAEENNIVFPDGGLEAVMNTWIYQKNYPLVTVERTQDGKAHLTQRRYVREQYPREYEEYFWWIPITYTQDFNDQSELMVWMQDSNDPLVIDNLSTDKFLILNVGQKGYYRVNYDDGNWLLIADSLRTNIEVIPLINRAQIVDDALNLAKQGYLNYSIAMSQTRFLVNEREWLSWQAFDANFVFLDNLVSGLGAYNNFRVYVLNLVEPLYNELTFDEDTDEELLDTYSRVIAVKWACKYGLSNCVESAANVYDEWIASDGLNGEIISPNLKSSILCTAIQNGDSADFNSAVSIMRETEEKATIASALACTIDSVLLDNLLGWTITDVDSPIPKGSGTTTDAIYRNLANNPVGRIQAFNFITDHWLDVSNFYSSSVGARWIGFVSMYFNKDSELALLKEFRDSHQHEANVISQLNQAIERAEANIQWSKMYYPDLANWLTNLKL</sequence>
<keyword evidence="15 23" id="KW-1133">Transmembrane helix</keyword>
<keyword evidence="16 23" id="KW-0482">Metalloprotease</keyword>
<dbReference type="GO" id="GO:0042277">
    <property type="term" value="F:peptide binding"/>
    <property type="evidence" value="ECO:0007669"/>
    <property type="project" value="TreeGrafter"/>
</dbReference>
<evidence type="ECO:0000256" key="2">
    <source>
        <dbReference type="ARBA" id="ARBA00004606"/>
    </source>
</evidence>
<dbReference type="AlphaFoldDB" id="A0AA88KW38"/>
<reference evidence="28" key="1">
    <citation type="submission" date="2023-07" db="EMBL/GenBank/DDBJ databases">
        <title>Chromosome-level genome assembly of Artemia franciscana.</title>
        <authorList>
            <person name="Jo E."/>
        </authorList>
    </citation>
    <scope>NUCLEOTIDE SEQUENCE</scope>
    <source>
        <tissue evidence="28">Whole body</tissue>
    </source>
</reference>
<dbReference type="Gene3D" id="1.25.50.20">
    <property type="match status" value="1"/>
</dbReference>
<dbReference type="Gene3D" id="2.60.40.1730">
    <property type="entry name" value="tricorn interacting facor f3 domain"/>
    <property type="match status" value="1"/>
</dbReference>
<dbReference type="GO" id="GO:0005615">
    <property type="term" value="C:extracellular space"/>
    <property type="evidence" value="ECO:0007669"/>
    <property type="project" value="TreeGrafter"/>
</dbReference>
<dbReference type="Gene3D" id="1.10.390.10">
    <property type="entry name" value="Neutral Protease Domain 2"/>
    <property type="match status" value="1"/>
</dbReference>
<dbReference type="PRINTS" id="PR00756">
    <property type="entry name" value="ALADIPTASE"/>
</dbReference>
<feature type="compositionally biased region" description="Low complexity" evidence="24">
    <location>
        <begin position="64"/>
        <end position="78"/>
    </location>
</feature>
<evidence type="ECO:0000313" key="29">
    <source>
        <dbReference type="Proteomes" id="UP001187531"/>
    </source>
</evidence>
<comment type="caution">
    <text evidence="28">The sequence shown here is derived from an EMBL/GenBank/DDBJ whole genome shotgun (WGS) entry which is preliminary data.</text>
</comment>
<evidence type="ECO:0000256" key="8">
    <source>
        <dbReference type="ARBA" id="ARBA00022670"/>
    </source>
</evidence>
<dbReference type="EMBL" id="JAVRJZ010000021">
    <property type="protein sequence ID" value="KAK2704396.1"/>
    <property type="molecule type" value="Genomic_DNA"/>
</dbReference>
<keyword evidence="7" id="KW-0449">Lipoprotein</keyword>
<dbReference type="FunFam" id="2.60.40.1730:FF:000012">
    <property type="entry name" value="Aminopeptidase N"/>
    <property type="match status" value="1"/>
</dbReference>
<evidence type="ECO:0000256" key="12">
    <source>
        <dbReference type="ARBA" id="ARBA00022801"/>
    </source>
</evidence>
<dbReference type="Pfam" id="PF17900">
    <property type="entry name" value="Peptidase_M1_N"/>
    <property type="match status" value="1"/>
</dbReference>
<comment type="similarity">
    <text evidence="4 23">Belongs to the peptidase M1 family.</text>
</comment>
<evidence type="ECO:0000256" key="4">
    <source>
        <dbReference type="ARBA" id="ARBA00010136"/>
    </source>
</evidence>
<keyword evidence="17 23" id="KW-0472">Membrane</keyword>
<evidence type="ECO:0000256" key="13">
    <source>
        <dbReference type="ARBA" id="ARBA00022833"/>
    </source>
</evidence>
<dbReference type="PANTHER" id="PTHR11533">
    <property type="entry name" value="PROTEASE M1 ZINC METALLOPROTEASE"/>
    <property type="match status" value="1"/>
</dbReference>
<dbReference type="Pfam" id="PF11838">
    <property type="entry name" value="ERAP1_C"/>
    <property type="match status" value="1"/>
</dbReference>
<feature type="binding site" evidence="21">
    <location>
        <position position="415"/>
    </location>
    <ligand>
        <name>Zn(2+)</name>
        <dbReference type="ChEBI" id="CHEBI:29105"/>
        <note>catalytic</note>
    </ligand>
</feature>
<evidence type="ECO:0000256" key="7">
    <source>
        <dbReference type="ARBA" id="ARBA00022622"/>
    </source>
</evidence>
<dbReference type="FunFam" id="1.10.390.10:FF:000013">
    <property type="entry name" value="Aminopeptidase N"/>
    <property type="match status" value="1"/>
</dbReference>
<dbReference type="GO" id="GO:0005737">
    <property type="term" value="C:cytoplasm"/>
    <property type="evidence" value="ECO:0007669"/>
    <property type="project" value="TreeGrafter"/>
</dbReference>
<evidence type="ECO:0000256" key="6">
    <source>
        <dbReference type="ARBA" id="ARBA00022475"/>
    </source>
</evidence>
<evidence type="ECO:0000256" key="10">
    <source>
        <dbReference type="ARBA" id="ARBA00022723"/>
    </source>
</evidence>
<dbReference type="GO" id="GO:0008270">
    <property type="term" value="F:zinc ion binding"/>
    <property type="evidence" value="ECO:0007669"/>
    <property type="project" value="UniProtKB-UniRule"/>
</dbReference>
<dbReference type="GO" id="GO:0098552">
    <property type="term" value="C:side of membrane"/>
    <property type="evidence" value="ECO:0007669"/>
    <property type="project" value="UniProtKB-KW"/>
</dbReference>
<dbReference type="GO" id="GO:0043171">
    <property type="term" value="P:peptide catabolic process"/>
    <property type="evidence" value="ECO:0007669"/>
    <property type="project" value="TreeGrafter"/>
</dbReference>
<evidence type="ECO:0000256" key="22">
    <source>
        <dbReference type="PIRSR" id="PIRSR634016-4"/>
    </source>
</evidence>
<gene>
    <name evidence="28" type="ORF">QYM36_016702</name>
</gene>
<feature type="active site" description="Proton acceptor" evidence="20">
    <location>
        <position position="393"/>
    </location>
</feature>
<evidence type="ECO:0000259" key="27">
    <source>
        <dbReference type="Pfam" id="PF17900"/>
    </source>
</evidence>
<dbReference type="GO" id="GO:0005886">
    <property type="term" value="C:plasma membrane"/>
    <property type="evidence" value="ECO:0007669"/>
    <property type="project" value="UniProtKB-SubCell"/>
</dbReference>
<dbReference type="InterPro" id="IPR050344">
    <property type="entry name" value="Peptidase_M1_aminopeptidases"/>
</dbReference>
<dbReference type="InterPro" id="IPR034016">
    <property type="entry name" value="M1_APN-typ"/>
</dbReference>
<keyword evidence="13 21" id="KW-0862">Zinc</keyword>
<name>A0AA88KW38_ARTSF</name>
<dbReference type="EC" id="3.4.11.-" evidence="23"/>
<evidence type="ECO:0000256" key="17">
    <source>
        <dbReference type="ARBA" id="ARBA00023136"/>
    </source>
</evidence>
<comment type="catalytic activity">
    <reaction evidence="1">
        <text>Release of an N-terminal amino acid, Xaa-|-Yaa- from a peptide, amide or arylamide. Xaa is preferably Ala, but may be most amino acids including Pro (slow action). When a terminal hydrophobic residue is followed by a prolyl residue, the two may be released as an intact Xaa-Pro dipeptide.</text>
        <dbReference type="EC" id="3.4.11.2"/>
    </reaction>
</comment>
<dbReference type="FunFam" id="2.60.40.1910:FF:000008">
    <property type="entry name" value="Aminopeptidase"/>
    <property type="match status" value="1"/>
</dbReference>
<feature type="domain" description="ERAP1-like C-terminal" evidence="26">
    <location>
        <begin position="622"/>
        <end position="944"/>
    </location>
</feature>
<evidence type="ECO:0000259" key="25">
    <source>
        <dbReference type="Pfam" id="PF01433"/>
    </source>
</evidence>
<evidence type="ECO:0000256" key="21">
    <source>
        <dbReference type="PIRSR" id="PIRSR634016-3"/>
    </source>
</evidence>
<evidence type="ECO:0000256" key="14">
    <source>
        <dbReference type="ARBA" id="ARBA00022968"/>
    </source>
</evidence>
<evidence type="ECO:0000256" key="16">
    <source>
        <dbReference type="ARBA" id="ARBA00023049"/>
    </source>
</evidence>
<evidence type="ECO:0000256" key="3">
    <source>
        <dbReference type="ARBA" id="ARBA00004609"/>
    </source>
</evidence>
<keyword evidence="8 23" id="KW-0645">Protease</keyword>
<protein>
    <recommendedName>
        <fullName evidence="23">Aminopeptidase</fullName>
        <ecNumber evidence="23">3.4.11.-</ecNumber>
    </recommendedName>
</protein>
<feature type="binding site" evidence="21">
    <location>
        <position position="396"/>
    </location>
    <ligand>
        <name>Zn(2+)</name>
        <dbReference type="ChEBI" id="CHEBI:29105"/>
        <note>catalytic</note>
    </ligand>
</feature>
<dbReference type="CDD" id="cd09601">
    <property type="entry name" value="M1_APN-Q_like"/>
    <property type="match status" value="1"/>
</dbReference>
<accession>A0AA88KW38</accession>
<dbReference type="InterPro" id="IPR014782">
    <property type="entry name" value="Peptidase_M1_dom"/>
</dbReference>
<keyword evidence="11" id="KW-0732">Signal</keyword>
<feature type="region of interest" description="Disordered" evidence="24">
    <location>
        <begin position="52"/>
        <end position="80"/>
    </location>
</feature>
<organism evidence="28 29">
    <name type="scientific">Artemia franciscana</name>
    <name type="common">Brine shrimp</name>
    <name type="synonym">Artemia sanfranciscana</name>
    <dbReference type="NCBI Taxonomy" id="6661"/>
    <lineage>
        <taxon>Eukaryota</taxon>
        <taxon>Metazoa</taxon>
        <taxon>Ecdysozoa</taxon>
        <taxon>Arthropoda</taxon>
        <taxon>Crustacea</taxon>
        <taxon>Branchiopoda</taxon>
        <taxon>Anostraca</taxon>
        <taxon>Artemiidae</taxon>
        <taxon>Artemia</taxon>
    </lineage>
</organism>
<dbReference type="InterPro" id="IPR027268">
    <property type="entry name" value="Peptidase_M4/M1_CTD_sf"/>
</dbReference>
<evidence type="ECO:0000256" key="15">
    <source>
        <dbReference type="ARBA" id="ARBA00022989"/>
    </source>
</evidence>
<keyword evidence="5 23" id="KW-0031">Aminopeptidase</keyword>
<feature type="domain" description="Aminopeptidase N-like N-terminal" evidence="27">
    <location>
        <begin position="92"/>
        <end position="282"/>
    </location>
</feature>
<keyword evidence="19" id="KW-0325">Glycoprotein</keyword>
<dbReference type="Pfam" id="PF01433">
    <property type="entry name" value="Peptidase_M1"/>
    <property type="match status" value="1"/>
</dbReference>
<evidence type="ECO:0000256" key="1">
    <source>
        <dbReference type="ARBA" id="ARBA00000098"/>
    </source>
</evidence>
<keyword evidence="10 21" id="KW-0479">Metal-binding</keyword>
<dbReference type="InterPro" id="IPR001930">
    <property type="entry name" value="Peptidase_M1"/>
</dbReference>
<dbReference type="InterPro" id="IPR042097">
    <property type="entry name" value="Aminopeptidase_N-like_N_sf"/>
</dbReference>
<dbReference type="Gene3D" id="2.60.40.1910">
    <property type="match status" value="1"/>
</dbReference>
<evidence type="ECO:0000256" key="9">
    <source>
        <dbReference type="ARBA" id="ARBA00022692"/>
    </source>
</evidence>
<dbReference type="InterPro" id="IPR024571">
    <property type="entry name" value="ERAP1-like_C_dom"/>
</dbReference>
<evidence type="ECO:0000313" key="28">
    <source>
        <dbReference type="EMBL" id="KAK2704396.1"/>
    </source>
</evidence>
<proteinExistence type="inferred from homology"/>
<dbReference type="InterPro" id="IPR045357">
    <property type="entry name" value="Aminopeptidase_N-like_N"/>
</dbReference>
<dbReference type="GO" id="GO:0006508">
    <property type="term" value="P:proteolysis"/>
    <property type="evidence" value="ECO:0007669"/>
    <property type="project" value="UniProtKB-KW"/>
</dbReference>
<evidence type="ECO:0000259" key="26">
    <source>
        <dbReference type="Pfam" id="PF11838"/>
    </source>
</evidence>
<dbReference type="PANTHER" id="PTHR11533:SF294">
    <property type="entry name" value="THYROTROPIN-RELEASING HORMONE-DEGRADING ECTOENZYME"/>
    <property type="match status" value="1"/>
</dbReference>
<feature type="transmembrane region" description="Helical" evidence="23">
    <location>
        <begin position="25"/>
        <end position="48"/>
    </location>
</feature>
<evidence type="ECO:0000256" key="20">
    <source>
        <dbReference type="PIRSR" id="PIRSR634016-1"/>
    </source>
</evidence>
<evidence type="ECO:0000256" key="11">
    <source>
        <dbReference type="ARBA" id="ARBA00022729"/>
    </source>
</evidence>
<evidence type="ECO:0000256" key="23">
    <source>
        <dbReference type="RuleBase" id="RU364040"/>
    </source>
</evidence>
<dbReference type="FunFam" id="1.25.50.20:FF:000001">
    <property type="entry name" value="Aminopeptidase"/>
    <property type="match status" value="1"/>
</dbReference>
<evidence type="ECO:0000256" key="19">
    <source>
        <dbReference type="ARBA" id="ARBA00023180"/>
    </source>
</evidence>
<feature type="site" description="Transition state stabilizer" evidence="22">
    <location>
        <position position="478"/>
    </location>
</feature>
<dbReference type="SUPFAM" id="SSF63737">
    <property type="entry name" value="Leukotriene A4 hydrolase N-terminal domain"/>
    <property type="match status" value="1"/>
</dbReference>
<keyword evidence="29" id="KW-1185">Reference proteome</keyword>
<keyword evidence="14" id="KW-0735">Signal-anchor</keyword>
<comment type="cofactor">
    <cofactor evidence="21 23">
        <name>Zn(2+)</name>
        <dbReference type="ChEBI" id="CHEBI:29105"/>
    </cofactor>
    <text evidence="21 23">Binds 1 zinc ion per subunit.</text>
</comment>
<feature type="domain" description="Peptidase M1 membrane alanine aminopeptidase" evidence="25">
    <location>
        <begin position="321"/>
        <end position="545"/>
    </location>
</feature>
<dbReference type="GO" id="GO:0016285">
    <property type="term" value="F:alanyl aminopeptidase activity"/>
    <property type="evidence" value="ECO:0007669"/>
    <property type="project" value="UniProtKB-EC"/>
</dbReference>
<keyword evidence="7" id="KW-0336">GPI-anchor</keyword>
<keyword evidence="6" id="KW-1003">Cell membrane</keyword>
<evidence type="ECO:0000256" key="24">
    <source>
        <dbReference type="SAM" id="MobiDB-lite"/>
    </source>
</evidence>
<dbReference type="SUPFAM" id="SSF55486">
    <property type="entry name" value="Metalloproteases ('zincins'), catalytic domain"/>
    <property type="match status" value="1"/>
</dbReference>
<evidence type="ECO:0000256" key="18">
    <source>
        <dbReference type="ARBA" id="ARBA00023157"/>
    </source>
</evidence>
<keyword evidence="18" id="KW-1015">Disulfide bond</keyword>
<keyword evidence="9 23" id="KW-0812">Transmembrane</keyword>
<dbReference type="GO" id="GO:0070006">
    <property type="term" value="F:metalloaminopeptidase activity"/>
    <property type="evidence" value="ECO:0007669"/>
    <property type="project" value="TreeGrafter"/>
</dbReference>